<dbReference type="CDD" id="cd02440">
    <property type="entry name" value="AdoMet_MTases"/>
    <property type="match status" value="1"/>
</dbReference>
<organism evidence="3 4">
    <name type="scientific">Solirubrobacter pauli</name>
    <dbReference type="NCBI Taxonomy" id="166793"/>
    <lineage>
        <taxon>Bacteria</taxon>
        <taxon>Bacillati</taxon>
        <taxon>Actinomycetota</taxon>
        <taxon>Thermoleophilia</taxon>
        <taxon>Solirubrobacterales</taxon>
        <taxon>Solirubrobacteraceae</taxon>
        <taxon>Solirubrobacter</taxon>
    </lineage>
</organism>
<keyword evidence="3" id="KW-0489">Methyltransferase</keyword>
<dbReference type="PANTHER" id="PTHR45128:SF2">
    <property type="entry name" value="METHYLTRANSFERASE DOMAIN-CONTAINING PROTEIN"/>
    <property type="match status" value="1"/>
</dbReference>
<dbReference type="Proteomes" id="UP000278962">
    <property type="component" value="Unassembled WGS sequence"/>
</dbReference>
<protein>
    <submittedName>
        <fullName evidence="3">Methyltransferase family protein</fullName>
    </submittedName>
</protein>
<dbReference type="InterPro" id="IPR025714">
    <property type="entry name" value="Methyltranfer_dom"/>
</dbReference>
<dbReference type="SUPFAM" id="SSF46785">
    <property type="entry name" value="Winged helix' DNA-binding domain"/>
    <property type="match status" value="1"/>
</dbReference>
<dbReference type="InterPro" id="IPR036388">
    <property type="entry name" value="WH-like_DNA-bd_sf"/>
</dbReference>
<evidence type="ECO:0000259" key="2">
    <source>
        <dbReference type="Pfam" id="PF21320"/>
    </source>
</evidence>
<keyword evidence="3" id="KW-0808">Transferase</keyword>
<evidence type="ECO:0000313" key="3">
    <source>
        <dbReference type="EMBL" id="RKQ86339.1"/>
    </source>
</evidence>
<dbReference type="InterPro" id="IPR029063">
    <property type="entry name" value="SAM-dependent_MTases_sf"/>
</dbReference>
<dbReference type="InterPro" id="IPR048711">
    <property type="entry name" value="WHD_Rv2258c"/>
</dbReference>
<dbReference type="Gene3D" id="1.10.10.10">
    <property type="entry name" value="Winged helix-like DNA-binding domain superfamily/Winged helix DNA-binding domain"/>
    <property type="match status" value="1"/>
</dbReference>
<dbReference type="InterPro" id="IPR053173">
    <property type="entry name" value="SAM-binding_MTase"/>
</dbReference>
<feature type="domain" description="Methyltransferase" evidence="1">
    <location>
        <begin position="174"/>
        <end position="279"/>
    </location>
</feature>
<dbReference type="AlphaFoldDB" id="A0A660L0A5"/>
<sequence length="354" mass="37295">MAVTDIDEGKLEAFIGLAATEVGAALNVALVTLGDELGLYRAMADGEPVTPAELAGRTGTLERYVREWLNAQAASGFVVHEDGAYSLPAEHALVLADETSPFLMTGTFQAANGVVGIREALAERFIDGQGVGWHEHHHGLWHGTERAFAVGYRTHLISEWLPALDGVVEKLEAGALVADVGCGHGASTILLAQAYPTSRFVGIDYHAESIAVARRRAEQAGVADRVTFEIAGAAEYLDRRFDVIAFFDAFHDLGDPLAAARHAVGALAPDGTCVLVEPFAGDSVEENLNPVGRLYYGFSTMCCTPGSLSQPGRAGLGTQAGEAAIAAVLREGGFTSVRRAAETPLNLVLEARVG</sequence>
<dbReference type="OrthoDB" id="9801363at2"/>
<dbReference type="Pfam" id="PF21320">
    <property type="entry name" value="WHD_Rv2258c"/>
    <property type="match status" value="1"/>
</dbReference>
<feature type="domain" description="S-adenosylmethionine-dependent methyltransferase Rv2258c-like winged HTH" evidence="2">
    <location>
        <begin position="30"/>
        <end position="95"/>
    </location>
</feature>
<dbReference type="Pfam" id="PF13847">
    <property type="entry name" value="Methyltransf_31"/>
    <property type="match status" value="1"/>
</dbReference>
<dbReference type="Gene3D" id="3.40.50.150">
    <property type="entry name" value="Vaccinia Virus protein VP39"/>
    <property type="match status" value="1"/>
</dbReference>
<proteinExistence type="predicted"/>
<comment type="caution">
    <text evidence="3">The sequence shown here is derived from an EMBL/GenBank/DDBJ whole genome shotgun (WGS) entry which is preliminary data.</text>
</comment>
<evidence type="ECO:0000259" key="1">
    <source>
        <dbReference type="Pfam" id="PF13847"/>
    </source>
</evidence>
<name>A0A660L0A5_9ACTN</name>
<evidence type="ECO:0000313" key="4">
    <source>
        <dbReference type="Proteomes" id="UP000278962"/>
    </source>
</evidence>
<dbReference type="PANTHER" id="PTHR45128">
    <property type="entry name" value="METHYLTRANSFERASE TYPE 11"/>
    <property type="match status" value="1"/>
</dbReference>
<accession>A0A660L0A5</accession>
<gene>
    <name evidence="3" type="ORF">C8N24_4349</name>
</gene>
<dbReference type="GO" id="GO:0008168">
    <property type="term" value="F:methyltransferase activity"/>
    <property type="evidence" value="ECO:0007669"/>
    <property type="project" value="UniProtKB-KW"/>
</dbReference>
<dbReference type="SUPFAM" id="SSF53335">
    <property type="entry name" value="S-adenosyl-L-methionine-dependent methyltransferases"/>
    <property type="match status" value="1"/>
</dbReference>
<dbReference type="EMBL" id="RBIL01000002">
    <property type="protein sequence ID" value="RKQ86339.1"/>
    <property type="molecule type" value="Genomic_DNA"/>
</dbReference>
<keyword evidence="4" id="KW-1185">Reference proteome</keyword>
<dbReference type="GO" id="GO:0032259">
    <property type="term" value="P:methylation"/>
    <property type="evidence" value="ECO:0007669"/>
    <property type="project" value="UniProtKB-KW"/>
</dbReference>
<dbReference type="InterPro" id="IPR036390">
    <property type="entry name" value="WH_DNA-bd_sf"/>
</dbReference>
<reference evidence="3 4" key="1">
    <citation type="submission" date="2018-10" db="EMBL/GenBank/DDBJ databases">
        <title>Genomic Encyclopedia of Archaeal and Bacterial Type Strains, Phase II (KMG-II): from individual species to whole genera.</title>
        <authorList>
            <person name="Goeker M."/>
        </authorList>
    </citation>
    <scope>NUCLEOTIDE SEQUENCE [LARGE SCALE GENOMIC DNA]</scope>
    <source>
        <strain evidence="3 4">DSM 14954</strain>
    </source>
</reference>
<dbReference type="RefSeq" id="WP_121253980.1">
    <property type="nucleotide sequence ID" value="NZ_RBIL01000002.1"/>
</dbReference>